<gene>
    <name evidence="2" type="ORF">GMARGA_LOCUS37696</name>
</gene>
<dbReference type="Proteomes" id="UP000789901">
    <property type="component" value="Unassembled WGS sequence"/>
</dbReference>
<evidence type="ECO:0000256" key="1">
    <source>
        <dbReference type="SAM" id="Coils"/>
    </source>
</evidence>
<keyword evidence="3" id="KW-1185">Reference proteome</keyword>
<feature type="non-terminal residue" evidence="2">
    <location>
        <position position="1"/>
    </location>
</feature>
<sequence length="306" mass="35966">MSRGIKILLRVEIAVVIYKNSDLTDEWKAAVPEHNKAYRFFKNLYEYEEREAVLVGKSKFDKETNQRLNGNQHLFRRPDNTYFCRTNEKQIGSVAQPLHLKKNFRLTTNLNPLNLTKLARKTLCQKAEFSKIPLEAEQVPKESGQCNKSLANHFQTKSVLNFTFTPENAELAQQFFNQLDDYAEEYEATEAKDFLNPRISDPIGSQKAQKVMTELNNRIAELEQKLNRVNLREEARRKNREKREREQERREREINELATKFYQANSIKVLASFKEYTELKKDTAKGKVKKGESWNAFEPKQQLRLI</sequence>
<dbReference type="EMBL" id="CAJVQB010079946">
    <property type="protein sequence ID" value="CAG8845540.1"/>
    <property type="molecule type" value="Genomic_DNA"/>
</dbReference>
<accession>A0ABN7X232</accession>
<feature type="non-terminal residue" evidence="2">
    <location>
        <position position="306"/>
    </location>
</feature>
<reference evidence="2 3" key="1">
    <citation type="submission" date="2021-06" db="EMBL/GenBank/DDBJ databases">
        <authorList>
            <person name="Kallberg Y."/>
            <person name="Tangrot J."/>
            <person name="Rosling A."/>
        </authorList>
    </citation>
    <scope>NUCLEOTIDE SEQUENCE [LARGE SCALE GENOMIC DNA]</scope>
    <source>
        <strain evidence="2 3">120-4 pot B 10/14</strain>
    </source>
</reference>
<keyword evidence="1" id="KW-0175">Coiled coil</keyword>
<evidence type="ECO:0000313" key="3">
    <source>
        <dbReference type="Proteomes" id="UP000789901"/>
    </source>
</evidence>
<name>A0ABN7X232_GIGMA</name>
<feature type="coiled-coil region" evidence="1">
    <location>
        <begin position="172"/>
        <end position="260"/>
    </location>
</feature>
<comment type="caution">
    <text evidence="2">The sequence shown here is derived from an EMBL/GenBank/DDBJ whole genome shotgun (WGS) entry which is preliminary data.</text>
</comment>
<proteinExistence type="predicted"/>
<evidence type="ECO:0000313" key="2">
    <source>
        <dbReference type="EMBL" id="CAG8845540.1"/>
    </source>
</evidence>
<protein>
    <submittedName>
        <fullName evidence="2">16697_t:CDS:1</fullName>
    </submittedName>
</protein>
<organism evidence="2 3">
    <name type="scientific">Gigaspora margarita</name>
    <dbReference type="NCBI Taxonomy" id="4874"/>
    <lineage>
        <taxon>Eukaryota</taxon>
        <taxon>Fungi</taxon>
        <taxon>Fungi incertae sedis</taxon>
        <taxon>Mucoromycota</taxon>
        <taxon>Glomeromycotina</taxon>
        <taxon>Glomeromycetes</taxon>
        <taxon>Diversisporales</taxon>
        <taxon>Gigasporaceae</taxon>
        <taxon>Gigaspora</taxon>
    </lineage>
</organism>